<evidence type="ECO:0000313" key="3">
    <source>
        <dbReference type="Proteomes" id="UP000625527"/>
    </source>
</evidence>
<gene>
    <name evidence="2" type="ORF">IHE71_13000</name>
</gene>
<dbReference type="EMBL" id="JADAQT010000088">
    <property type="protein sequence ID" value="MBE1876626.1"/>
    <property type="molecule type" value="Genomic_DNA"/>
</dbReference>
<sequence length="79" mass="8408">MTGPQVFALCWGVLAVAMGVGFAVFAKQHADVQVWIQWFLKIPAPSSHRTIAIFSRVFGVAFAVIGVVVFFAALTGALA</sequence>
<keyword evidence="1" id="KW-1133">Transmembrane helix</keyword>
<accession>A0ABR9N021</accession>
<dbReference type="Proteomes" id="UP000625527">
    <property type="component" value="Unassembled WGS sequence"/>
</dbReference>
<dbReference type="RefSeq" id="WP_192863192.1">
    <property type="nucleotide sequence ID" value="NZ_JADAQT010000088.1"/>
</dbReference>
<keyword evidence="1" id="KW-0472">Membrane</keyword>
<reference evidence="2 3" key="1">
    <citation type="submission" date="2020-10" db="EMBL/GenBank/DDBJ databases">
        <title>Myceligenerans pegani sp. nov., an endophytic actinomycete isolated from Peganum harmala L. in Xinjiang, China.</title>
        <authorList>
            <person name="Xin L."/>
        </authorList>
    </citation>
    <scope>NUCLEOTIDE SEQUENCE [LARGE SCALE GENOMIC DNA]</scope>
    <source>
        <strain evidence="2 3">TRM65318</strain>
    </source>
</reference>
<keyword evidence="3" id="KW-1185">Reference proteome</keyword>
<evidence type="ECO:0000313" key="2">
    <source>
        <dbReference type="EMBL" id="MBE1876626.1"/>
    </source>
</evidence>
<name>A0ABR9N021_9MICO</name>
<feature type="transmembrane region" description="Helical" evidence="1">
    <location>
        <begin position="50"/>
        <end position="74"/>
    </location>
</feature>
<keyword evidence="1" id="KW-0812">Transmembrane</keyword>
<organism evidence="2 3">
    <name type="scientific">Myceligenerans pegani</name>
    <dbReference type="NCBI Taxonomy" id="2776917"/>
    <lineage>
        <taxon>Bacteria</taxon>
        <taxon>Bacillati</taxon>
        <taxon>Actinomycetota</taxon>
        <taxon>Actinomycetes</taxon>
        <taxon>Micrococcales</taxon>
        <taxon>Promicromonosporaceae</taxon>
        <taxon>Myceligenerans</taxon>
    </lineage>
</organism>
<proteinExistence type="predicted"/>
<comment type="caution">
    <text evidence="2">The sequence shown here is derived from an EMBL/GenBank/DDBJ whole genome shotgun (WGS) entry which is preliminary data.</text>
</comment>
<protein>
    <submittedName>
        <fullName evidence="2">Uncharacterized protein</fullName>
    </submittedName>
</protein>
<evidence type="ECO:0000256" key="1">
    <source>
        <dbReference type="SAM" id="Phobius"/>
    </source>
</evidence>